<dbReference type="SUPFAM" id="SSF56672">
    <property type="entry name" value="DNA/RNA polymerases"/>
    <property type="match status" value="1"/>
</dbReference>
<protein>
    <recommendedName>
        <fullName evidence="1">Integrase catalytic domain-containing protein</fullName>
    </recommendedName>
</protein>
<dbReference type="PANTHER" id="PTHR11439:SF440">
    <property type="entry name" value="INTEGRASE CATALYTIC DOMAIN-CONTAINING PROTEIN"/>
    <property type="match status" value="1"/>
</dbReference>
<feature type="domain" description="Integrase catalytic" evidence="1">
    <location>
        <begin position="70"/>
        <end position="247"/>
    </location>
</feature>
<keyword evidence="3" id="KW-1185">Reference proteome</keyword>
<comment type="caution">
    <text evidence="2">The sequence shown here is derived from an EMBL/GenBank/DDBJ whole genome shotgun (WGS) entry which is preliminary data.</text>
</comment>
<dbReference type="InterPro" id="IPR013103">
    <property type="entry name" value="RVT_2"/>
</dbReference>
<dbReference type="InParanoid" id="A0A1Z5K581"/>
<dbReference type="CDD" id="cd09272">
    <property type="entry name" value="RNase_HI_RT_Ty1"/>
    <property type="match status" value="1"/>
</dbReference>
<dbReference type="InterPro" id="IPR012337">
    <property type="entry name" value="RNaseH-like_sf"/>
</dbReference>
<dbReference type="Proteomes" id="UP000198406">
    <property type="component" value="Unassembled WGS sequence"/>
</dbReference>
<name>A0A1Z5K581_FISSO</name>
<dbReference type="GO" id="GO:0015074">
    <property type="term" value="P:DNA integration"/>
    <property type="evidence" value="ECO:0007669"/>
    <property type="project" value="InterPro"/>
</dbReference>
<dbReference type="Pfam" id="PF07727">
    <property type="entry name" value="RVT_2"/>
    <property type="match status" value="1"/>
</dbReference>
<evidence type="ECO:0000313" key="2">
    <source>
        <dbReference type="EMBL" id="GAX21369.1"/>
    </source>
</evidence>
<sequence>MCDDLTVNQGYTVNQGFAVAPSSIQVTLEANLNLTPAQCELKLIHDRLGHFNFQWIQQLTRVREGDKTNVPLIPTRYEKTSSLLHLNVVEGKILMERSKRMRNMATELYSLIQRQVKNQITTTAAETLRAKHAFEQEARSYGVEIHGYRTDQGVYKSQEFMKDLELKGQSIEFSGVGAHHQNGIAENAIRTITESARTMLLHAMIHWPAETKIELWPFAVDYAVYLWNRLPKKDTGLAPIELFSGVTMNLEVLQKMRVFGCPCYVLDAKVQDGKKLPRWQPKSRRGQFLVKGDRYFGPEDETDVNFVKSEFGLSEEERLLHEIEAEFGVLSSNDALLSTLSFDEEPLAVGNYWAHVSMIQTQRDDDNLIEDIHPFAFAAKVNNEDAPNFYQVMNGPDAIGYEKAMDDEYYSLKALDPWDEVPRSEAIEKGANILPSTWAFKCKRYPDGTVKKYKARWCIRGDRQIEGVDFFETYAPVVSWSTVRLLLIMSIVLRLATRQVDYTLAFVQADLDEEVYCEMPKRYERPGYIFKLKKSVYGLRQSPLNFFKTLKKGLEDRGFRQSKNELCLFLSDKVLCLTYVDDCLFFAHDVSDIDEVIHDLCHNEKYQRFQLKVEDESVAGFLGILIERKDDETLELLQTGLFDRIVATLGLQDSRENQIPASPTMLGKDENGEDCVEDWSYASVIGMMMYLASNSRPDIACAVHQCARFTHCPKRVHEKALKTIGRYLKATRTRGMIIHPTNDLKLDLFVDADFAGLWNSEDANDPVCVKSRTGYVITLGDVPVLWGSKLQSEISLSTTEAEFIAASVAMRQLLPIREVMEELTIHFGIDRDSASTVSTVWEDNNGALIMMNNEYPKMTLRTKHIACKYWWFIEHLREGEIEAKRIDSKLYRCCGYCCDIRLRISFIIALS</sequence>
<organism evidence="2 3">
    <name type="scientific">Fistulifera solaris</name>
    <name type="common">Oleaginous diatom</name>
    <dbReference type="NCBI Taxonomy" id="1519565"/>
    <lineage>
        <taxon>Eukaryota</taxon>
        <taxon>Sar</taxon>
        <taxon>Stramenopiles</taxon>
        <taxon>Ochrophyta</taxon>
        <taxon>Bacillariophyta</taxon>
        <taxon>Bacillariophyceae</taxon>
        <taxon>Bacillariophycidae</taxon>
        <taxon>Naviculales</taxon>
        <taxon>Naviculaceae</taxon>
        <taxon>Fistulifera</taxon>
    </lineage>
</organism>
<dbReference type="PANTHER" id="PTHR11439">
    <property type="entry name" value="GAG-POL-RELATED RETROTRANSPOSON"/>
    <property type="match status" value="1"/>
</dbReference>
<dbReference type="InterPro" id="IPR036397">
    <property type="entry name" value="RNaseH_sf"/>
</dbReference>
<dbReference type="SUPFAM" id="SSF53098">
    <property type="entry name" value="Ribonuclease H-like"/>
    <property type="match status" value="1"/>
</dbReference>
<dbReference type="Gene3D" id="3.30.420.10">
    <property type="entry name" value="Ribonuclease H-like superfamily/Ribonuclease H"/>
    <property type="match status" value="1"/>
</dbReference>
<dbReference type="InterPro" id="IPR001584">
    <property type="entry name" value="Integrase_cat-core"/>
</dbReference>
<dbReference type="EMBL" id="BDSP01000164">
    <property type="protein sequence ID" value="GAX21369.1"/>
    <property type="molecule type" value="Genomic_DNA"/>
</dbReference>
<dbReference type="PROSITE" id="PS50994">
    <property type="entry name" value="INTEGRASE"/>
    <property type="match status" value="1"/>
</dbReference>
<proteinExistence type="predicted"/>
<accession>A0A1Z5K581</accession>
<evidence type="ECO:0000259" key="1">
    <source>
        <dbReference type="PROSITE" id="PS50994"/>
    </source>
</evidence>
<dbReference type="OrthoDB" id="46422at2759"/>
<evidence type="ECO:0000313" key="3">
    <source>
        <dbReference type="Proteomes" id="UP000198406"/>
    </source>
</evidence>
<dbReference type="GO" id="GO:0003676">
    <property type="term" value="F:nucleic acid binding"/>
    <property type="evidence" value="ECO:0007669"/>
    <property type="project" value="InterPro"/>
</dbReference>
<reference evidence="2 3" key="1">
    <citation type="journal article" date="2015" name="Plant Cell">
        <title>Oil accumulation by the oleaginous diatom Fistulifera solaris as revealed by the genome and transcriptome.</title>
        <authorList>
            <person name="Tanaka T."/>
            <person name="Maeda Y."/>
            <person name="Veluchamy A."/>
            <person name="Tanaka M."/>
            <person name="Abida H."/>
            <person name="Marechal E."/>
            <person name="Bowler C."/>
            <person name="Muto M."/>
            <person name="Sunaga Y."/>
            <person name="Tanaka M."/>
            <person name="Yoshino T."/>
            <person name="Taniguchi T."/>
            <person name="Fukuda Y."/>
            <person name="Nemoto M."/>
            <person name="Matsumoto M."/>
            <person name="Wong P.S."/>
            <person name="Aburatani S."/>
            <person name="Fujibuchi W."/>
        </authorList>
    </citation>
    <scope>NUCLEOTIDE SEQUENCE [LARGE SCALE GENOMIC DNA]</scope>
    <source>
        <strain evidence="2 3">JPCC DA0580</strain>
    </source>
</reference>
<gene>
    <name evidence="2" type="ORF">FisN_12Lu133</name>
</gene>
<dbReference type="InterPro" id="IPR043502">
    <property type="entry name" value="DNA/RNA_pol_sf"/>
</dbReference>
<dbReference type="AlphaFoldDB" id="A0A1Z5K581"/>